<dbReference type="EMBL" id="JAUSVF010000006">
    <property type="protein sequence ID" value="MDQ0323947.1"/>
    <property type="molecule type" value="Genomic_DNA"/>
</dbReference>
<proteinExistence type="predicted"/>
<feature type="transmembrane region" description="Helical" evidence="1">
    <location>
        <begin position="30"/>
        <end position="51"/>
    </location>
</feature>
<sequence>MFERGIGYAVAGSLCDGRDKPLSQVEERRLRWLGVLTLIFCAIAGVGVFWASSTGRLEINSKYIETDIENI</sequence>
<keyword evidence="3" id="KW-1185">Reference proteome</keyword>
<organism evidence="2 3">
    <name type="scientific">Pararhizobium capsulatum DSM 1112</name>
    <dbReference type="NCBI Taxonomy" id="1121113"/>
    <lineage>
        <taxon>Bacteria</taxon>
        <taxon>Pseudomonadati</taxon>
        <taxon>Pseudomonadota</taxon>
        <taxon>Alphaproteobacteria</taxon>
        <taxon>Hyphomicrobiales</taxon>
        <taxon>Rhizobiaceae</taxon>
        <taxon>Rhizobium/Agrobacterium group</taxon>
        <taxon>Pararhizobium</taxon>
    </lineage>
</organism>
<reference evidence="2 3" key="1">
    <citation type="submission" date="2023-07" db="EMBL/GenBank/DDBJ databases">
        <title>Genomic Encyclopedia of Type Strains, Phase IV (KMG-IV): sequencing the most valuable type-strain genomes for metagenomic binning, comparative biology and taxonomic classification.</title>
        <authorList>
            <person name="Goeker M."/>
        </authorList>
    </citation>
    <scope>NUCLEOTIDE SEQUENCE [LARGE SCALE GENOMIC DNA]</scope>
    <source>
        <strain evidence="2 3">DSM 1112</strain>
    </source>
</reference>
<dbReference type="Proteomes" id="UP001230207">
    <property type="component" value="Unassembled WGS sequence"/>
</dbReference>
<name>A0ABU0C4D6_9HYPH</name>
<comment type="caution">
    <text evidence="2">The sequence shown here is derived from an EMBL/GenBank/DDBJ whole genome shotgun (WGS) entry which is preliminary data.</text>
</comment>
<evidence type="ECO:0000256" key="1">
    <source>
        <dbReference type="SAM" id="Phobius"/>
    </source>
</evidence>
<accession>A0ABU0C4D6</accession>
<keyword evidence="1" id="KW-0472">Membrane</keyword>
<keyword evidence="1" id="KW-1133">Transmembrane helix</keyword>
<evidence type="ECO:0000313" key="2">
    <source>
        <dbReference type="EMBL" id="MDQ0323947.1"/>
    </source>
</evidence>
<protein>
    <submittedName>
        <fullName evidence="2">Uncharacterized protein</fullName>
    </submittedName>
</protein>
<keyword evidence="1" id="KW-0812">Transmembrane</keyword>
<gene>
    <name evidence="2" type="ORF">QO002_006154</name>
</gene>
<evidence type="ECO:0000313" key="3">
    <source>
        <dbReference type="Proteomes" id="UP001230207"/>
    </source>
</evidence>
<dbReference type="RefSeq" id="WP_307237094.1">
    <property type="nucleotide sequence ID" value="NZ_JAUSVF010000006.1"/>
</dbReference>